<accession>A0A344L6E8</accession>
<dbReference type="Proteomes" id="UP000250434">
    <property type="component" value="Chromosome"/>
</dbReference>
<dbReference type="GO" id="GO:0016887">
    <property type="term" value="F:ATP hydrolysis activity"/>
    <property type="evidence" value="ECO:0007669"/>
    <property type="project" value="InterPro"/>
</dbReference>
<evidence type="ECO:0000259" key="9">
    <source>
        <dbReference type="PROSITE" id="PS50893"/>
    </source>
</evidence>
<evidence type="ECO:0000256" key="4">
    <source>
        <dbReference type="ARBA" id="ARBA00022737"/>
    </source>
</evidence>
<dbReference type="PANTHER" id="PTHR43790:SF9">
    <property type="entry name" value="GALACTOFURANOSE TRANSPORTER ATP-BINDING PROTEIN YTFR"/>
    <property type="match status" value="1"/>
</dbReference>
<keyword evidence="6 10" id="KW-0067">ATP-binding</keyword>
<evidence type="ECO:0000256" key="6">
    <source>
        <dbReference type="ARBA" id="ARBA00022840"/>
    </source>
</evidence>
<dbReference type="CDD" id="cd03215">
    <property type="entry name" value="ABC_Carb_Monos_II"/>
    <property type="match status" value="1"/>
</dbReference>
<reference evidence="10 11" key="1">
    <citation type="submission" date="2016-04" db="EMBL/GenBank/DDBJ databases">
        <title>Complete genome sequence and analysis of deep-sea sediment isolate, Amycolatopsis sp. WP1.</title>
        <authorList>
            <person name="Wang H."/>
            <person name="Chen S."/>
            <person name="Wu Q."/>
        </authorList>
    </citation>
    <scope>NUCLEOTIDE SEQUENCE [LARGE SCALE GENOMIC DNA]</scope>
    <source>
        <strain evidence="10 11">WP1</strain>
    </source>
</reference>
<feature type="domain" description="ABC transporter" evidence="9">
    <location>
        <begin position="264"/>
        <end position="511"/>
    </location>
</feature>
<keyword evidence="11" id="KW-1185">Reference proteome</keyword>
<evidence type="ECO:0000256" key="3">
    <source>
        <dbReference type="ARBA" id="ARBA00022475"/>
    </source>
</evidence>
<name>A0A344L6E8_9PSEU</name>
<dbReference type="InterPro" id="IPR003439">
    <property type="entry name" value="ABC_transporter-like_ATP-bd"/>
</dbReference>
<organism evidence="10 11">
    <name type="scientific">Amycolatopsis albispora</name>
    <dbReference type="NCBI Taxonomy" id="1804986"/>
    <lineage>
        <taxon>Bacteria</taxon>
        <taxon>Bacillati</taxon>
        <taxon>Actinomycetota</taxon>
        <taxon>Actinomycetes</taxon>
        <taxon>Pseudonocardiales</taxon>
        <taxon>Pseudonocardiaceae</taxon>
        <taxon>Amycolatopsis</taxon>
    </lineage>
</organism>
<comment type="subcellular location">
    <subcellularLocation>
        <location evidence="1">Cell membrane</location>
        <topology evidence="1">Peripheral membrane protein</topology>
    </subcellularLocation>
</comment>
<dbReference type="InterPro" id="IPR027417">
    <property type="entry name" value="P-loop_NTPase"/>
</dbReference>
<dbReference type="GO" id="GO:0005524">
    <property type="term" value="F:ATP binding"/>
    <property type="evidence" value="ECO:0007669"/>
    <property type="project" value="UniProtKB-KW"/>
</dbReference>
<gene>
    <name evidence="10" type="ORF">A4R43_14640</name>
</gene>
<evidence type="ECO:0000256" key="2">
    <source>
        <dbReference type="ARBA" id="ARBA00022448"/>
    </source>
</evidence>
<evidence type="ECO:0000256" key="8">
    <source>
        <dbReference type="ARBA" id="ARBA00023136"/>
    </source>
</evidence>
<evidence type="ECO:0000256" key="1">
    <source>
        <dbReference type="ARBA" id="ARBA00004202"/>
    </source>
</evidence>
<keyword evidence="7" id="KW-1278">Translocase</keyword>
<evidence type="ECO:0000256" key="5">
    <source>
        <dbReference type="ARBA" id="ARBA00022741"/>
    </source>
</evidence>
<dbReference type="Pfam" id="PF00005">
    <property type="entry name" value="ABC_tran"/>
    <property type="match status" value="2"/>
</dbReference>
<dbReference type="InterPro" id="IPR017871">
    <property type="entry name" value="ABC_transporter-like_CS"/>
</dbReference>
<dbReference type="InterPro" id="IPR050107">
    <property type="entry name" value="ABC_carbohydrate_import_ATPase"/>
</dbReference>
<dbReference type="CDD" id="cd03216">
    <property type="entry name" value="ABC_Carb_Monos_I"/>
    <property type="match status" value="1"/>
</dbReference>
<dbReference type="PANTHER" id="PTHR43790">
    <property type="entry name" value="CARBOHYDRATE TRANSPORT ATP-BINDING PROTEIN MG119-RELATED"/>
    <property type="match status" value="1"/>
</dbReference>
<dbReference type="SMART" id="SM00382">
    <property type="entry name" value="AAA"/>
    <property type="match status" value="2"/>
</dbReference>
<evidence type="ECO:0000256" key="7">
    <source>
        <dbReference type="ARBA" id="ARBA00022967"/>
    </source>
</evidence>
<proteinExistence type="predicted"/>
<protein>
    <submittedName>
        <fullName evidence="10">Sugar ABC transporter ATP-binding protein</fullName>
    </submittedName>
</protein>
<dbReference type="FunFam" id="3.40.50.300:FF:000127">
    <property type="entry name" value="Ribose import ATP-binding protein RbsA"/>
    <property type="match status" value="1"/>
</dbReference>
<dbReference type="AlphaFoldDB" id="A0A344L6E8"/>
<evidence type="ECO:0000313" key="10">
    <source>
        <dbReference type="EMBL" id="AXB43622.1"/>
    </source>
</evidence>
<dbReference type="InterPro" id="IPR003593">
    <property type="entry name" value="AAA+_ATPase"/>
</dbReference>
<dbReference type="EMBL" id="CP015163">
    <property type="protein sequence ID" value="AXB43622.1"/>
    <property type="molecule type" value="Genomic_DNA"/>
</dbReference>
<sequence>MGMTDRAPLVAMTGVSKSYGGVRAIRDADFTVHAGEVHALLGENGAGKSTLMKVLAGEVGGHQGEIRIDGEPVRFSGPADAQRAGISMIPQELDLVPALSVAENIFLGREPRNRIGALDRRRMLAAARELLARTGVDLDPKRPVEQLRTGEQQLVTIAKALSLDARVLIMDEPTSALPPAEAEQLFRVIAELRAGGAGIVYISHRMAEIGQVADRATVLRNGQVVAEFDAREMTAEQASEAMVGRRVDLLFHTETAAAGGKALLEVDNLVLRPRRPVPGRREPAGISLRVGEGEIVGLAGLLGSGRTELLETLYGVGTPGRWTGSVRLHGTEIHPKGPRDALRRGIAFVPEDRRTSGLALEHSVLANTVLSVVDRIGRFGVVPAARERRAAMGTAERLGIKLSGLAAPAGSLSGGNQQKVVLGRNLLTEPALLLLDDPTRGVDVGAKAEIYQLLSEIAAQGVGVLLASSELAELMGVCDRVVVLREGRSVRELHTEEAGEAELLAASMGELSLGEEAG</sequence>
<keyword evidence="8" id="KW-0472">Membrane</keyword>
<keyword evidence="5" id="KW-0547">Nucleotide-binding</keyword>
<dbReference type="SUPFAM" id="SSF52540">
    <property type="entry name" value="P-loop containing nucleoside triphosphate hydrolases"/>
    <property type="match status" value="2"/>
</dbReference>
<keyword evidence="3" id="KW-1003">Cell membrane</keyword>
<feature type="domain" description="ABC transporter" evidence="9">
    <location>
        <begin position="10"/>
        <end position="246"/>
    </location>
</feature>
<dbReference type="GO" id="GO:0005886">
    <property type="term" value="C:plasma membrane"/>
    <property type="evidence" value="ECO:0007669"/>
    <property type="project" value="UniProtKB-SubCell"/>
</dbReference>
<dbReference type="KEGG" id="aab:A4R43_14640"/>
<evidence type="ECO:0000313" key="11">
    <source>
        <dbReference type="Proteomes" id="UP000250434"/>
    </source>
</evidence>
<dbReference type="PROSITE" id="PS00211">
    <property type="entry name" value="ABC_TRANSPORTER_1"/>
    <property type="match status" value="1"/>
</dbReference>
<keyword evidence="4" id="KW-0677">Repeat</keyword>
<dbReference type="PROSITE" id="PS50893">
    <property type="entry name" value="ABC_TRANSPORTER_2"/>
    <property type="match status" value="2"/>
</dbReference>
<keyword evidence="2" id="KW-0813">Transport</keyword>
<dbReference type="Gene3D" id="3.40.50.300">
    <property type="entry name" value="P-loop containing nucleotide triphosphate hydrolases"/>
    <property type="match status" value="2"/>
</dbReference>